<keyword evidence="2" id="KW-1185">Reference proteome</keyword>
<dbReference type="SUPFAM" id="SSF50494">
    <property type="entry name" value="Trypsin-like serine proteases"/>
    <property type="match status" value="1"/>
</dbReference>
<reference evidence="1 2" key="1">
    <citation type="submission" date="2015-07" db="EMBL/GenBank/DDBJ databases">
        <title>Genome analysis of myxobacterium Chondromyces crocatus Cm c5 reveals a high potential for natural compound synthesis and the genetic basis for the loss of fruiting body formation.</title>
        <authorList>
            <person name="Zaburannyi N."/>
            <person name="Bunk B."/>
            <person name="Maier J."/>
            <person name="Overmann J."/>
            <person name="Mueller R."/>
        </authorList>
    </citation>
    <scope>NUCLEOTIDE SEQUENCE [LARGE SCALE GENOMIC DNA]</scope>
    <source>
        <strain evidence="1 2">Cm c5</strain>
    </source>
</reference>
<dbReference type="EC" id="3.4.21.108" evidence="1"/>
<proteinExistence type="predicted"/>
<dbReference type="CDD" id="cd17036">
    <property type="entry name" value="T3SC_YbjN-like_1"/>
    <property type="match status" value="1"/>
</dbReference>
<dbReference type="Gene3D" id="2.40.10.120">
    <property type="match status" value="1"/>
</dbReference>
<accession>A0A0K1ET38</accession>
<gene>
    <name evidence="1" type="ORF">CMC5_082070</name>
</gene>
<name>A0A0K1ET38_CHOCO</name>
<organism evidence="1 2">
    <name type="scientific">Chondromyces crocatus</name>
    <dbReference type="NCBI Taxonomy" id="52"/>
    <lineage>
        <taxon>Bacteria</taxon>
        <taxon>Pseudomonadati</taxon>
        <taxon>Myxococcota</taxon>
        <taxon>Polyangia</taxon>
        <taxon>Polyangiales</taxon>
        <taxon>Polyangiaceae</taxon>
        <taxon>Chondromyces</taxon>
    </lineage>
</organism>
<protein>
    <submittedName>
        <fullName evidence="1">Serine protease</fullName>
        <ecNumber evidence="1">3.4.21.108</ecNumber>
    </submittedName>
</protein>
<keyword evidence="1" id="KW-0378">Hydrolase</keyword>
<dbReference type="EMBL" id="CP012159">
    <property type="protein sequence ID" value="AKT43969.1"/>
    <property type="molecule type" value="Genomic_DNA"/>
</dbReference>
<evidence type="ECO:0000313" key="2">
    <source>
        <dbReference type="Proteomes" id="UP000067626"/>
    </source>
</evidence>
<dbReference type="GO" id="GO:0006508">
    <property type="term" value="P:proteolysis"/>
    <property type="evidence" value="ECO:0007669"/>
    <property type="project" value="UniProtKB-KW"/>
</dbReference>
<dbReference type="Proteomes" id="UP000067626">
    <property type="component" value="Chromosome"/>
</dbReference>
<dbReference type="Pfam" id="PF13365">
    <property type="entry name" value="Trypsin_2"/>
    <property type="match status" value="1"/>
</dbReference>
<sequence length="385" mass="40774">MTNALVTSSHSELAIMQEHLARTQRAVVTLRADSRRAVGWIALLNGAVLTSRSAIGYPAEIAIEREDGLPVAGRVVSVDVTRDVTIVVPLEVTNLGAPLPLRGAPDARLGEPLTAVSTSPGHGLQLTSTRIARLHHGRGPGFDIDPPAPLGAALLDADGRVVGMVTAAPGKSAEANATGTSALPASTLGTLLDALDRPLTELRDRAPIYRCPACDDPYDIGADRCGTCGRALPHAFTPSLGRASAERLVRDGLASIGVTANRVRTGPTSWRFPLRPFSTAEACHLELTLDEEGQQFVIRSPLVALPTANHEPFYRFLLTMNDQTTGDLAVSITGDHVAIGSAERVEGCVPDTLASRIQDVARAADEYRRTLAETFEAAPRYEPGL</sequence>
<dbReference type="SUPFAM" id="SSF69635">
    <property type="entry name" value="Type III secretory system chaperone-like"/>
    <property type="match status" value="1"/>
</dbReference>
<dbReference type="InterPro" id="IPR009003">
    <property type="entry name" value="Peptidase_S1_PA"/>
</dbReference>
<keyword evidence="1" id="KW-0645">Protease</keyword>
<dbReference type="OrthoDB" id="5491433at2"/>
<dbReference type="Gene3D" id="3.30.1460.10">
    <property type="match status" value="1"/>
</dbReference>
<dbReference type="AlphaFoldDB" id="A0A0K1ET38"/>
<dbReference type="STRING" id="52.CMC5_082070"/>
<dbReference type="RefSeq" id="WP_050435365.1">
    <property type="nucleotide sequence ID" value="NZ_CP012159.1"/>
</dbReference>
<dbReference type="KEGG" id="ccro:CMC5_082070"/>
<evidence type="ECO:0000313" key="1">
    <source>
        <dbReference type="EMBL" id="AKT43969.1"/>
    </source>
</evidence>
<dbReference type="GO" id="GO:0008233">
    <property type="term" value="F:peptidase activity"/>
    <property type="evidence" value="ECO:0007669"/>
    <property type="project" value="UniProtKB-KW"/>
</dbReference>